<dbReference type="SUPFAM" id="SSF47413">
    <property type="entry name" value="lambda repressor-like DNA-binding domains"/>
    <property type="match status" value="1"/>
</dbReference>
<dbReference type="InterPro" id="IPR049639">
    <property type="entry name" value="RstR"/>
</dbReference>
<dbReference type="RefSeq" id="WP_235703002.1">
    <property type="nucleotide sequence ID" value="NZ_JAKGBZ010000004.1"/>
</dbReference>
<dbReference type="PANTHER" id="PTHR46558">
    <property type="entry name" value="TRACRIPTIONAL REGULATORY PROTEIN-RELATED-RELATED"/>
    <property type="match status" value="1"/>
</dbReference>
<dbReference type="EMBL" id="JAKGBZ010000004">
    <property type="protein sequence ID" value="MCF3945762.1"/>
    <property type="molecule type" value="Genomic_DNA"/>
</dbReference>
<dbReference type="EMBL" id="JAKGBZ010000004">
    <property type="protein sequence ID" value="MCF3945769.1"/>
    <property type="molecule type" value="Genomic_DNA"/>
</dbReference>
<sequence>MIAIHNGTARLDMTMFAERLQSTRKERKITQIRLADMLSVNPRVYNRWERGTAVPQLDTIVKIADILGVSLDVLVGREKSTHQPVIHNLKLHAMLNEIDALPDEDQKALVILMDSLIKRSKIDRVLAA</sequence>
<reference evidence="3 5" key="1">
    <citation type="submission" date="2022-01" db="EMBL/GenBank/DDBJ databases">
        <authorList>
            <person name="Won M."/>
            <person name="Kim S.-J."/>
            <person name="Kwon S.-W."/>
        </authorList>
    </citation>
    <scope>NUCLEOTIDE SEQUENCE [LARGE SCALE GENOMIC DNA]</scope>
    <source>
        <strain evidence="3 5">KCTC 23505</strain>
    </source>
</reference>
<dbReference type="InterPro" id="IPR010982">
    <property type="entry name" value="Lambda_DNA-bd_dom_sf"/>
</dbReference>
<evidence type="ECO:0000313" key="3">
    <source>
        <dbReference type="EMBL" id="MCF3945762.1"/>
    </source>
</evidence>
<dbReference type="PROSITE" id="PS50943">
    <property type="entry name" value="HTH_CROC1"/>
    <property type="match status" value="1"/>
</dbReference>
<gene>
    <name evidence="3" type="ORF">L2A60_03565</name>
    <name evidence="4" type="ORF">L2A60_03600</name>
</gene>
<dbReference type="NCBIfam" id="NF041951">
    <property type="entry name" value="phage_RstR"/>
    <property type="match status" value="1"/>
</dbReference>
<dbReference type="PANTHER" id="PTHR46558:SF11">
    <property type="entry name" value="HTH-TYPE TRANSCRIPTIONAL REGULATOR XRE"/>
    <property type="match status" value="1"/>
</dbReference>
<dbReference type="Gene3D" id="1.10.260.40">
    <property type="entry name" value="lambda repressor-like DNA-binding domains"/>
    <property type="match status" value="1"/>
</dbReference>
<dbReference type="SMART" id="SM00530">
    <property type="entry name" value="HTH_XRE"/>
    <property type="match status" value="1"/>
</dbReference>
<evidence type="ECO:0000259" key="2">
    <source>
        <dbReference type="PROSITE" id="PS50943"/>
    </source>
</evidence>
<comment type="caution">
    <text evidence="3">The sequence shown here is derived from an EMBL/GenBank/DDBJ whole genome shotgun (WGS) entry which is preliminary data.</text>
</comment>
<dbReference type="Pfam" id="PF01381">
    <property type="entry name" value="HTH_3"/>
    <property type="match status" value="1"/>
</dbReference>
<organism evidence="3 5">
    <name type="scientific">Acidiphilium iwatense</name>
    <dbReference type="NCBI Taxonomy" id="768198"/>
    <lineage>
        <taxon>Bacteria</taxon>
        <taxon>Pseudomonadati</taxon>
        <taxon>Pseudomonadota</taxon>
        <taxon>Alphaproteobacteria</taxon>
        <taxon>Acetobacterales</taxon>
        <taxon>Acidocellaceae</taxon>
        <taxon>Acidiphilium</taxon>
    </lineage>
</organism>
<name>A0ABS9DWE7_9PROT</name>
<dbReference type="CDD" id="cd00093">
    <property type="entry name" value="HTH_XRE"/>
    <property type="match status" value="1"/>
</dbReference>
<evidence type="ECO:0000313" key="5">
    <source>
        <dbReference type="Proteomes" id="UP001521209"/>
    </source>
</evidence>
<proteinExistence type="predicted"/>
<dbReference type="Proteomes" id="UP001521209">
    <property type="component" value="Unassembled WGS sequence"/>
</dbReference>
<keyword evidence="1" id="KW-0238">DNA-binding</keyword>
<keyword evidence="5" id="KW-1185">Reference proteome</keyword>
<dbReference type="InterPro" id="IPR001387">
    <property type="entry name" value="Cro/C1-type_HTH"/>
</dbReference>
<evidence type="ECO:0000313" key="4">
    <source>
        <dbReference type="EMBL" id="MCF3945769.1"/>
    </source>
</evidence>
<feature type="domain" description="HTH cro/C1-type" evidence="2">
    <location>
        <begin position="20"/>
        <end position="74"/>
    </location>
</feature>
<accession>A0ABS9DWE7</accession>
<evidence type="ECO:0000256" key="1">
    <source>
        <dbReference type="ARBA" id="ARBA00023125"/>
    </source>
</evidence>
<protein>
    <submittedName>
        <fullName evidence="3">Helix-turn-helix domain-containing protein</fullName>
    </submittedName>
</protein>